<name>A0ABR8KHE2_9NOSO</name>
<keyword evidence="3" id="KW-1185">Reference proteome</keyword>
<dbReference type="RefSeq" id="WP_190959474.1">
    <property type="nucleotide sequence ID" value="NZ_JACJTU010000063.1"/>
</dbReference>
<dbReference type="Gene3D" id="3.40.630.30">
    <property type="match status" value="1"/>
</dbReference>
<gene>
    <name evidence="2" type="ORF">H6H03_34705</name>
</gene>
<sequence length="146" mass="16690">MTNRKGEIAEGILRSLPDWFGIESGIVEYCHHINELPLFAAVTQTDVVIGFLSLQEHNELTGEIYVMGVVPEYHHQGIGKALVECSVEYCRNRGLEFLQVKTLGPSSHNYFFDRTRKFYLHVGFRPLEEFMSIWPGNPCLIMVMAL</sequence>
<evidence type="ECO:0000313" key="3">
    <source>
        <dbReference type="Proteomes" id="UP000637383"/>
    </source>
</evidence>
<comment type="caution">
    <text evidence="2">The sequence shown here is derived from an EMBL/GenBank/DDBJ whole genome shotgun (WGS) entry which is preliminary data.</text>
</comment>
<dbReference type="Proteomes" id="UP000637383">
    <property type="component" value="Unassembled WGS sequence"/>
</dbReference>
<accession>A0ABR8KHE2</accession>
<dbReference type="PROSITE" id="PS51186">
    <property type="entry name" value="GNAT"/>
    <property type="match status" value="1"/>
</dbReference>
<protein>
    <submittedName>
        <fullName evidence="2">GNAT family N-acetyltransferase</fullName>
    </submittedName>
</protein>
<reference evidence="2 3" key="1">
    <citation type="journal article" date="2020" name="ISME J.">
        <title>Comparative genomics reveals insights into cyanobacterial evolution and habitat adaptation.</title>
        <authorList>
            <person name="Chen M.Y."/>
            <person name="Teng W.K."/>
            <person name="Zhao L."/>
            <person name="Hu C.X."/>
            <person name="Zhou Y.K."/>
            <person name="Han B.P."/>
            <person name="Song L.R."/>
            <person name="Shu W.S."/>
        </authorList>
    </citation>
    <scope>NUCLEOTIDE SEQUENCE [LARGE SCALE GENOMIC DNA]</scope>
    <source>
        <strain evidence="2 3">FACHB-159</strain>
    </source>
</reference>
<evidence type="ECO:0000313" key="2">
    <source>
        <dbReference type="EMBL" id="MBD2738962.1"/>
    </source>
</evidence>
<dbReference type="InterPro" id="IPR000182">
    <property type="entry name" value="GNAT_dom"/>
</dbReference>
<dbReference type="SUPFAM" id="SSF55729">
    <property type="entry name" value="Acyl-CoA N-acyltransferases (Nat)"/>
    <property type="match status" value="1"/>
</dbReference>
<dbReference type="EMBL" id="JACJTU010000063">
    <property type="protein sequence ID" value="MBD2738962.1"/>
    <property type="molecule type" value="Genomic_DNA"/>
</dbReference>
<dbReference type="InterPro" id="IPR016181">
    <property type="entry name" value="Acyl_CoA_acyltransferase"/>
</dbReference>
<feature type="domain" description="N-acetyltransferase" evidence="1">
    <location>
        <begin position="1"/>
        <end position="146"/>
    </location>
</feature>
<dbReference type="Pfam" id="PF00583">
    <property type="entry name" value="Acetyltransf_1"/>
    <property type="match status" value="1"/>
</dbReference>
<dbReference type="CDD" id="cd04301">
    <property type="entry name" value="NAT_SF"/>
    <property type="match status" value="1"/>
</dbReference>
<organism evidence="2 3">
    <name type="scientific">Nostoc paludosum FACHB-159</name>
    <dbReference type="NCBI Taxonomy" id="2692908"/>
    <lineage>
        <taxon>Bacteria</taxon>
        <taxon>Bacillati</taxon>
        <taxon>Cyanobacteriota</taxon>
        <taxon>Cyanophyceae</taxon>
        <taxon>Nostocales</taxon>
        <taxon>Nostocaceae</taxon>
        <taxon>Nostoc</taxon>
    </lineage>
</organism>
<proteinExistence type="predicted"/>
<evidence type="ECO:0000259" key="1">
    <source>
        <dbReference type="PROSITE" id="PS51186"/>
    </source>
</evidence>